<keyword evidence="8" id="KW-0456">Lyase</keyword>
<dbReference type="GO" id="GO:0003874">
    <property type="term" value="F:6-pyruvoyltetrahydropterin synthase activity"/>
    <property type="evidence" value="ECO:0007669"/>
    <property type="project" value="UniProtKB-EC"/>
</dbReference>
<reference evidence="9" key="1">
    <citation type="submission" date="2021-01" db="EMBL/GenBank/DDBJ databases">
        <authorList>
            <person name="Corre E."/>
            <person name="Pelletier E."/>
            <person name="Niang G."/>
            <person name="Scheremetjew M."/>
            <person name="Finn R."/>
            <person name="Kale V."/>
            <person name="Holt S."/>
            <person name="Cochrane G."/>
            <person name="Meng A."/>
            <person name="Brown T."/>
            <person name="Cohen L."/>
        </authorList>
    </citation>
    <scope>NUCLEOTIDE SEQUENCE</scope>
    <source>
        <strain evidence="9">CCMP3124</strain>
    </source>
</reference>
<comment type="pathway">
    <text evidence="2">Cofactor biosynthesis; tetrahydrobiopterin biosynthesis; tetrahydrobiopterin from 7,8-dihydroneopterin triphosphate: step 1/3.</text>
</comment>
<dbReference type="PANTHER" id="PTHR12589:SF7">
    <property type="entry name" value="6-PYRUVOYL TETRAHYDROBIOPTERIN SYNTHASE"/>
    <property type="match status" value="1"/>
</dbReference>
<dbReference type="AlphaFoldDB" id="A0A7S1TJU1"/>
<proteinExistence type="inferred from homology"/>
<keyword evidence="7" id="KW-0783">Tetrahydrobiopterin biosynthesis</keyword>
<sequence>MEERDANRKTRPRELTRTITRRETFSASHRLQQCGTPSQSRRNDELFGKCARRHGHNYVVEVSFRGAVNERTGMLIDMAVAKRCIQEAVLDVMDHADIDDDVPEFRERPSTVENIAEAIFLRLDALPELQRILYKVKLWETEKISASVKRRGS</sequence>
<dbReference type="PANTHER" id="PTHR12589">
    <property type="entry name" value="PYRUVOYL TETRAHYDROBIOPTERIN SYNTHASE"/>
    <property type="match status" value="1"/>
</dbReference>
<keyword evidence="5" id="KW-0479">Metal-binding</keyword>
<organism evidence="9">
    <name type="scientific">Erythrolobus australicus</name>
    <dbReference type="NCBI Taxonomy" id="1077150"/>
    <lineage>
        <taxon>Eukaryota</taxon>
        <taxon>Rhodophyta</taxon>
        <taxon>Bangiophyceae</taxon>
        <taxon>Porphyridiales</taxon>
        <taxon>Porphyridiaceae</taxon>
        <taxon>Erythrolobus</taxon>
    </lineage>
</organism>
<dbReference type="InterPro" id="IPR038418">
    <property type="entry name" value="6-PTP_synth/QueD_sf"/>
</dbReference>
<dbReference type="InterPro" id="IPR007115">
    <property type="entry name" value="6-PTP_synth/QueD"/>
</dbReference>
<protein>
    <recommendedName>
        <fullName evidence="4">6-pyruvoyltetrahydropterin synthase</fullName>
        <ecNumber evidence="4">4.2.3.12</ecNumber>
    </recommendedName>
</protein>
<evidence type="ECO:0000256" key="1">
    <source>
        <dbReference type="ARBA" id="ARBA00001947"/>
    </source>
</evidence>
<dbReference type="UniPathway" id="UPA00849">
    <property type="reaction ID" value="UER00819"/>
</dbReference>
<name>A0A7S1TJU1_9RHOD</name>
<evidence type="ECO:0000313" key="9">
    <source>
        <dbReference type="EMBL" id="CAD9238989.1"/>
    </source>
</evidence>
<comment type="cofactor">
    <cofactor evidence="1">
        <name>Zn(2+)</name>
        <dbReference type="ChEBI" id="CHEBI:29105"/>
    </cofactor>
</comment>
<dbReference type="SUPFAM" id="SSF55620">
    <property type="entry name" value="Tetrahydrobiopterin biosynthesis enzymes-like"/>
    <property type="match status" value="1"/>
</dbReference>
<dbReference type="GO" id="GO:0046872">
    <property type="term" value="F:metal ion binding"/>
    <property type="evidence" value="ECO:0007669"/>
    <property type="project" value="UniProtKB-KW"/>
</dbReference>
<evidence type="ECO:0000256" key="3">
    <source>
        <dbReference type="ARBA" id="ARBA00009164"/>
    </source>
</evidence>
<evidence type="ECO:0000256" key="5">
    <source>
        <dbReference type="ARBA" id="ARBA00022723"/>
    </source>
</evidence>
<accession>A0A7S1TJU1</accession>
<comment type="similarity">
    <text evidence="3">Belongs to the PTPS family.</text>
</comment>
<dbReference type="EC" id="4.2.3.12" evidence="4"/>
<evidence type="ECO:0000256" key="7">
    <source>
        <dbReference type="ARBA" id="ARBA00023007"/>
    </source>
</evidence>
<dbReference type="Gene3D" id="3.30.479.10">
    <property type="entry name" value="6-pyruvoyl tetrahydropterin synthase/QueD"/>
    <property type="match status" value="1"/>
</dbReference>
<evidence type="ECO:0000256" key="6">
    <source>
        <dbReference type="ARBA" id="ARBA00022833"/>
    </source>
</evidence>
<dbReference type="GO" id="GO:0006729">
    <property type="term" value="P:tetrahydrobiopterin biosynthetic process"/>
    <property type="evidence" value="ECO:0007669"/>
    <property type="project" value="UniProtKB-UniPathway"/>
</dbReference>
<evidence type="ECO:0000256" key="8">
    <source>
        <dbReference type="ARBA" id="ARBA00023239"/>
    </source>
</evidence>
<evidence type="ECO:0000256" key="4">
    <source>
        <dbReference type="ARBA" id="ARBA00013100"/>
    </source>
</evidence>
<dbReference type="EMBL" id="HBGI01001119">
    <property type="protein sequence ID" value="CAD9238989.1"/>
    <property type="molecule type" value="Transcribed_RNA"/>
</dbReference>
<dbReference type="Pfam" id="PF01242">
    <property type="entry name" value="PTPS"/>
    <property type="match status" value="1"/>
</dbReference>
<evidence type="ECO:0000256" key="2">
    <source>
        <dbReference type="ARBA" id="ARBA00005126"/>
    </source>
</evidence>
<keyword evidence="6" id="KW-0862">Zinc</keyword>
<gene>
    <name evidence="9" type="ORF">EAUS1353_LOCUS719</name>
</gene>